<keyword evidence="3" id="KW-1185">Reference proteome</keyword>
<name>A0ABR1EIW7_NECAM</name>
<feature type="transmembrane region" description="Helical" evidence="1">
    <location>
        <begin position="39"/>
        <end position="56"/>
    </location>
</feature>
<comment type="caution">
    <text evidence="2">The sequence shown here is derived from an EMBL/GenBank/DDBJ whole genome shotgun (WGS) entry which is preliminary data.</text>
</comment>
<reference evidence="2 3" key="1">
    <citation type="submission" date="2023-08" db="EMBL/GenBank/DDBJ databases">
        <title>A Necator americanus chromosomal reference genome.</title>
        <authorList>
            <person name="Ilik V."/>
            <person name="Petrzelkova K.J."/>
            <person name="Pardy F."/>
            <person name="Fuh T."/>
            <person name="Niatou-Singa F.S."/>
            <person name="Gouil Q."/>
            <person name="Baker L."/>
            <person name="Ritchie M.E."/>
            <person name="Jex A.R."/>
            <person name="Gazzola D."/>
            <person name="Li H."/>
            <person name="Toshio Fujiwara R."/>
            <person name="Zhan B."/>
            <person name="Aroian R.V."/>
            <person name="Pafco B."/>
            <person name="Schwarz E.M."/>
        </authorList>
    </citation>
    <scope>NUCLEOTIDE SEQUENCE [LARGE SCALE GENOMIC DNA]</scope>
    <source>
        <strain evidence="2 3">Aroian</strain>
        <tissue evidence="2">Whole animal</tissue>
    </source>
</reference>
<evidence type="ECO:0000313" key="3">
    <source>
        <dbReference type="Proteomes" id="UP001303046"/>
    </source>
</evidence>
<evidence type="ECO:0000256" key="1">
    <source>
        <dbReference type="SAM" id="Phobius"/>
    </source>
</evidence>
<proteinExistence type="predicted"/>
<evidence type="ECO:0000313" key="2">
    <source>
        <dbReference type="EMBL" id="KAK6762538.1"/>
    </source>
</evidence>
<keyword evidence="1" id="KW-1133">Transmembrane helix</keyword>
<keyword evidence="1" id="KW-0472">Membrane</keyword>
<protein>
    <submittedName>
        <fullName evidence="2">Uncharacterized protein</fullName>
    </submittedName>
</protein>
<keyword evidence="1" id="KW-0812">Transmembrane</keyword>
<sequence length="76" mass="8704">MQKPWRQITISHHGYGGCPVFPSFDVELRRLGGEESPKVIFKVVTIIVALLFQVMLKRSEEVIAARGQIRAVRWVQ</sequence>
<accession>A0ABR1EIW7</accession>
<organism evidence="2 3">
    <name type="scientific">Necator americanus</name>
    <name type="common">Human hookworm</name>
    <dbReference type="NCBI Taxonomy" id="51031"/>
    <lineage>
        <taxon>Eukaryota</taxon>
        <taxon>Metazoa</taxon>
        <taxon>Ecdysozoa</taxon>
        <taxon>Nematoda</taxon>
        <taxon>Chromadorea</taxon>
        <taxon>Rhabditida</taxon>
        <taxon>Rhabditina</taxon>
        <taxon>Rhabditomorpha</taxon>
        <taxon>Strongyloidea</taxon>
        <taxon>Ancylostomatidae</taxon>
        <taxon>Bunostominae</taxon>
        <taxon>Necator</taxon>
    </lineage>
</organism>
<dbReference type="EMBL" id="JAVFWL010000006">
    <property type="protein sequence ID" value="KAK6762538.1"/>
    <property type="molecule type" value="Genomic_DNA"/>
</dbReference>
<gene>
    <name evidence="2" type="primary">Necator_chrX.g23476</name>
    <name evidence="2" type="ORF">RB195_023312</name>
</gene>
<dbReference type="Proteomes" id="UP001303046">
    <property type="component" value="Unassembled WGS sequence"/>
</dbReference>